<dbReference type="InterPro" id="IPR015422">
    <property type="entry name" value="PyrdxlP-dep_Trfase_small"/>
</dbReference>
<dbReference type="Gene3D" id="3.90.1150.10">
    <property type="entry name" value="Aspartate Aminotransferase, domain 1"/>
    <property type="match status" value="1"/>
</dbReference>
<dbReference type="RefSeq" id="WP_202011765.1">
    <property type="nucleotide sequence ID" value="NZ_JAERRB010000005.1"/>
</dbReference>
<keyword evidence="4 5" id="KW-0663">Pyridoxal phosphate</keyword>
<dbReference type="InterPro" id="IPR015421">
    <property type="entry name" value="PyrdxlP-dep_Trfase_major"/>
</dbReference>
<dbReference type="SUPFAM" id="SSF53383">
    <property type="entry name" value="PLP-dependent transferases"/>
    <property type="match status" value="1"/>
</dbReference>
<sequence>MRYLAIQKIPFRNSNDMPKQPGFTTTILHSDRLRKPEFGALHQPIHTAVTWGYENVNDLINVFQNKQKGFAYSRQGNPTVAALEQKVTQMENGRDSVAFSTGMAAISATLLALIRAGDHIIASSFLFGNTRNFFHTLMGIGIEVSFVDATKVANVVAAHQPNTKMVFVETIANPVTQIPDLVAIGDFCKTNKLLYIVDNTMTSPYLFKPINVNASLVINSLTKYIGGHGNALGGCVTDTGLFDWIGFPNIATTFRNQIAPAQQGLVQIRKLGLRDAGGTLSPEAAHSISVGAETLALRLQRTCANAQTLANYLAQHPKVERVNYPGLKSHPQHDRAATLFTGFGGLISFALKEGVDYLSVLNKLKIVIKSSNLGDTRTLAIPVAQTIFFELGPQRRAEMNIPESLIRLSTGIEDVDDLLEDFRQALE</sequence>
<comment type="caution">
    <text evidence="6">The sequence shown here is derived from an EMBL/GenBank/DDBJ whole genome shotgun (WGS) entry which is preliminary data.</text>
</comment>
<dbReference type="InterPro" id="IPR000277">
    <property type="entry name" value="Cys/Met-Metab_PyrdxlP-dep_enz"/>
</dbReference>
<dbReference type="PANTHER" id="PTHR43797:SF2">
    <property type="entry name" value="HOMOCYSTEINE_CYSTEINE SYNTHASE"/>
    <property type="match status" value="1"/>
</dbReference>
<proteinExistence type="inferred from homology"/>
<dbReference type="InterPro" id="IPR015424">
    <property type="entry name" value="PyrdxlP-dep_Trfase"/>
</dbReference>
<dbReference type="Proteomes" id="UP000613030">
    <property type="component" value="Unassembled WGS sequence"/>
</dbReference>
<comment type="cofactor">
    <cofactor evidence="1 5">
        <name>pyridoxal 5'-phosphate</name>
        <dbReference type="ChEBI" id="CHEBI:597326"/>
    </cofactor>
</comment>
<evidence type="ECO:0000256" key="3">
    <source>
        <dbReference type="ARBA" id="ARBA00022679"/>
    </source>
</evidence>
<evidence type="ECO:0000256" key="1">
    <source>
        <dbReference type="ARBA" id="ARBA00001933"/>
    </source>
</evidence>
<keyword evidence="7" id="KW-1185">Reference proteome</keyword>
<keyword evidence="3" id="KW-0808">Transferase</keyword>
<accession>A0ABS1KU36</accession>
<dbReference type="PIRSF" id="PIRSF001434">
    <property type="entry name" value="CGS"/>
    <property type="match status" value="1"/>
</dbReference>
<dbReference type="EMBL" id="JAERRB010000005">
    <property type="protein sequence ID" value="MBL0742975.1"/>
    <property type="molecule type" value="Genomic_DNA"/>
</dbReference>
<dbReference type="InterPro" id="IPR006235">
    <property type="entry name" value="OAc-hSer/O-AcSer_sulfhydrylase"/>
</dbReference>
<name>A0ABS1KU36_9BACT</name>
<protein>
    <submittedName>
        <fullName evidence="6">Cystathionine gamma-synthase family protein</fullName>
    </submittedName>
</protein>
<reference evidence="6 7" key="1">
    <citation type="submission" date="2021-01" db="EMBL/GenBank/DDBJ databases">
        <title>Chryseolinea sp. Jin1 Genome sequencing and assembly.</title>
        <authorList>
            <person name="Kim I."/>
        </authorList>
    </citation>
    <scope>NUCLEOTIDE SEQUENCE [LARGE SCALE GENOMIC DNA]</scope>
    <source>
        <strain evidence="6 7">Jin1</strain>
    </source>
</reference>
<evidence type="ECO:0000256" key="4">
    <source>
        <dbReference type="ARBA" id="ARBA00022898"/>
    </source>
</evidence>
<dbReference type="Gene3D" id="3.40.640.10">
    <property type="entry name" value="Type I PLP-dependent aspartate aminotransferase-like (Major domain)"/>
    <property type="match status" value="1"/>
</dbReference>
<dbReference type="CDD" id="cd00614">
    <property type="entry name" value="CGS_like"/>
    <property type="match status" value="1"/>
</dbReference>
<evidence type="ECO:0000256" key="2">
    <source>
        <dbReference type="ARBA" id="ARBA00009077"/>
    </source>
</evidence>
<organism evidence="6 7">
    <name type="scientific">Chryseolinea lacunae</name>
    <dbReference type="NCBI Taxonomy" id="2801331"/>
    <lineage>
        <taxon>Bacteria</taxon>
        <taxon>Pseudomonadati</taxon>
        <taxon>Bacteroidota</taxon>
        <taxon>Cytophagia</taxon>
        <taxon>Cytophagales</taxon>
        <taxon>Fulvivirgaceae</taxon>
        <taxon>Chryseolinea</taxon>
    </lineage>
</organism>
<dbReference type="PANTHER" id="PTHR43797">
    <property type="entry name" value="HOMOCYSTEINE/CYSTEINE SYNTHASE"/>
    <property type="match status" value="1"/>
</dbReference>
<dbReference type="NCBIfam" id="NF004609">
    <property type="entry name" value="PRK05939.1"/>
    <property type="match status" value="1"/>
</dbReference>
<evidence type="ECO:0000256" key="5">
    <source>
        <dbReference type="RuleBase" id="RU362118"/>
    </source>
</evidence>
<comment type="similarity">
    <text evidence="2 5">Belongs to the trans-sulfuration enzymes family.</text>
</comment>
<gene>
    <name evidence="6" type="ORF">JI741_17230</name>
</gene>
<dbReference type="Pfam" id="PF01053">
    <property type="entry name" value="Cys_Met_Meta_PP"/>
    <property type="match status" value="1"/>
</dbReference>
<evidence type="ECO:0000313" key="7">
    <source>
        <dbReference type="Proteomes" id="UP000613030"/>
    </source>
</evidence>
<evidence type="ECO:0000313" key="6">
    <source>
        <dbReference type="EMBL" id="MBL0742975.1"/>
    </source>
</evidence>